<sequence length="94" mass="10672">MPPLLAVRHAVENCYVDLRCVKYLVPHWTKECLCNRESEGKPSCVNCGQDHTANYRGCSKAPKITPKPTNRTDKKILILRFGVPFLTSIPILYL</sequence>
<keyword evidence="1" id="KW-0472">Membrane</keyword>
<comment type="caution">
    <text evidence="2">The sequence shown here is derived from an EMBL/GenBank/DDBJ whole genome shotgun (WGS) entry which is preliminary data.</text>
</comment>
<accession>A0A4C1WZI7</accession>
<proteinExistence type="predicted"/>
<evidence type="ECO:0008006" key="4">
    <source>
        <dbReference type="Google" id="ProtNLM"/>
    </source>
</evidence>
<protein>
    <recommendedName>
        <fullName evidence="4">Nucleic-acid-binding protein from transposon X-element</fullName>
    </recommendedName>
</protein>
<keyword evidence="3" id="KW-1185">Reference proteome</keyword>
<dbReference type="Proteomes" id="UP000299102">
    <property type="component" value="Unassembled WGS sequence"/>
</dbReference>
<evidence type="ECO:0000313" key="3">
    <source>
        <dbReference type="Proteomes" id="UP000299102"/>
    </source>
</evidence>
<feature type="transmembrane region" description="Helical" evidence="1">
    <location>
        <begin position="77"/>
        <end position="93"/>
    </location>
</feature>
<keyword evidence="1" id="KW-1133">Transmembrane helix</keyword>
<keyword evidence="1" id="KW-0812">Transmembrane</keyword>
<dbReference type="EMBL" id="BGZK01000670">
    <property type="protein sequence ID" value="GBP55494.1"/>
    <property type="molecule type" value="Genomic_DNA"/>
</dbReference>
<gene>
    <name evidence="2" type="ORF">EVAR_40287_1</name>
</gene>
<evidence type="ECO:0000313" key="2">
    <source>
        <dbReference type="EMBL" id="GBP55494.1"/>
    </source>
</evidence>
<organism evidence="2 3">
    <name type="scientific">Eumeta variegata</name>
    <name type="common">Bagworm moth</name>
    <name type="synonym">Eumeta japonica</name>
    <dbReference type="NCBI Taxonomy" id="151549"/>
    <lineage>
        <taxon>Eukaryota</taxon>
        <taxon>Metazoa</taxon>
        <taxon>Ecdysozoa</taxon>
        <taxon>Arthropoda</taxon>
        <taxon>Hexapoda</taxon>
        <taxon>Insecta</taxon>
        <taxon>Pterygota</taxon>
        <taxon>Neoptera</taxon>
        <taxon>Endopterygota</taxon>
        <taxon>Lepidoptera</taxon>
        <taxon>Glossata</taxon>
        <taxon>Ditrysia</taxon>
        <taxon>Tineoidea</taxon>
        <taxon>Psychidae</taxon>
        <taxon>Oiketicinae</taxon>
        <taxon>Eumeta</taxon>
    </lineage>
</organism>
<reference evidence="2 3" key="1">
    <citation type="journal article" date="2019" name="Commun. Biol.">
        <title>The bagworm genome reveals a unique fibroin gene that provides high tensile strength.</title>
        <authorList>
            <person name="Kono N."/>
            <person name="Nakamura H."/>
            <person name="Ohtoshi R."/>
            <person name="Tomita M."/>
            <person name="Numata K."/>
            <person name="Arakawa K."/>
        </authorList>
    </citation>
    <scope>NUCLEOTIDE SEQUENCE [LARGE SCALE GENOMIC DNA]</scope>
</reference>
<evidence type="ECO:0000256" key="1">
    <source>
        <dbReference type="SAM" id="Phobius"/>
    </source>
</evidence>
<name>A0A4C1WZI7_EUMVA</name>
<dbReference type="AlphaFoldDB" id="A0A4C1WZI7"/>
<dbReference type="OrthoDB" id="7487068at2759"/>